<sequence>METRLASPELGGNSEDLQRHYQKEATWLDDIQKVEAIKNSNNDIYKRACKLFSTIVLKITSRCWAVLKDFIILYEVWRFWAFVILALMLVFFLQPIFFTSELSLVVTSGFIVIGVLGLYYFIDIVYNVCDLILVFVVVSVLELCHYVDIVCALRCFLLALLSLEPS</sequence>
<keyword evidence="1" id="KW-0472">Membrane</keyword>
<keyword evidence="1" id="KW-1133">Transmembrane helix</keyword>
<protein>
    <submittedName>
        <fullName evidence="2">Uncharacterized protein</fullName>
    </submittedName>
</protein>
<proteinExistence type="predicted"/>
<name>A0A397UAX0_9GLOM</name>
<reference evidence="2 3" key="1">
    <citation type="submission" date="2018-06" db="EMBL/GenBank/DDBJ databases">
        <title>Comparative genomics reveals the genomic features of Rhizophagus irregularis, R. cerebriforme, R. diaphanum and Gigaspora rosea, and their symbiotic lifestyle signature.</title>
        <authorList>
            <person name="Morin E."/>
            <person name="San Clemente H."/>
            <person name="Chen E.C.H."/>
            <person name="De La Providencia I."/>
            <person name="Hainaut M."/>
            <person name="Kuo A."/>
            <person name="Kohler A."/>
            <person name="Murat C."/>
            <person name="Tang N."/>
            <person name="Roy S."/>
            <person name="Loubradou J."/>
            <person name="Henrissat B."/>
            <person name="Grigoriev I.V."/>
            <person name="Corradi N."/>
            <person name="Roux C."/>
            <person name="Martin F.M."/>
        </authorList>
    </citation>
    <scope>NUCLEOTIDE SEQUENCE [LARGE SCALE GENOMIC DNA]</scope>
    <source>
        <strain evidence="2 3">DAOM 194757</strain>
    </source>
</reference>
<keyword evidence="1" id="KW-0812">Transmembrane</keyword>
<feature type="transmembrane region" description="Helical" evidence="1">
    <location>
        <begin position="131"/>
        <end position="161"/>
    </location>
</feature>
<keyword evidence="3" id="KW-1185">Reference proteome</keyword>
<dbReference type="Proteomes" id="UP000266673">
    <property type="component" value="Unassembled WGS sequence"/>
</dbReference>
<evidence type="ECO:0000313" key="2">
    <source>
        <dbReference type="EMBL" id="RIB06197.1"/>
    </source>
</evidence>
<feature type="transmembrane region" description="Helical" evidence="1">
    <location>
        <begin position="104"/>
        <end position="122"/>
    </location>
</feature>
<dbReference type="AlphaFoldDB" id="A0A397UAX0"/>
<gene>
    <name evidence="2" type="ORF">C2G38_2217706</name>
</gene>
<organism evidence="2 3">
    <name type="scientific">Gigaspora rosea</name>
    <dbReference type="NCBI Taxonomy" id="44941"/>
    <lineage>
        <taxon>Eukaryota</taxon>
        <taxon>Fungi</taxon>
        <taxon>Fungi incertae sedis</taxon>
        <taxon>Mucoromycota</taxon>
        <taxon>Glomeromycotina</taxon>
        <taxon>Glomeromycetes</taxon>
        <taxon>Diversisporales</taxon>
        <taxon>Gigasporaceae</taxon>
        <taxon>Gigaspora</taxon>
    </lineage>
</organism>
<dbReference type="OrthoDB" id="10622665at2759"/>
<evidence type="ECO:0000313" key="3">
    <source>
        <dbReference type="Proteomes" id="UP000266673"/>
    </source>
</evidence>
<feature type="transmembrane region" description="Helical" evidence="1">
    <location>
        <begin position="77"/>
        <end position="98"/>
    </location>
</feature>
<dbReference type="EMBL" id="QKWP01001853">
    <property type="protein sequence ID" value="RIB06197.1"/>
    <property type="molecule type" value="Genomic_DNA"/>
</dbReference>
<comment type="caution">
    <text evidence="2">The sequence shown here is derived from an EMBL/GenBank/DDBJ whole genome shotgun (WGS) entry which is preliminary data.</text>
</comment>
<accession>A0A397UAX0</accession>
<evidence type="ECO:0000256" key="1">
    <source>
        <dbReference type="SAM" id="Phobius"/>
    </source>
</evidence>